<comment type="pathway">
    <text evidence="2">Protein modification; protein glycosylation.</text>
</comment>
<reference evidence="10" key="1">
    <citation type="submission" date="2016-11" db="UniProtKB">
        <authorList>
            <consortium name="WormBaseParasite"/>
        </authorList>
    </citation>
    <scope>IDENTIFICATION</scope>
</reference>
<evidence type="ECO:0000256" key="4">
    <source>
        <dbReference type="ARBA" id="ARBA00022676"/>
    </source>
</evidence>
<keyword evidence="7" id="KW-0472">Membrane</keyword>
<dbReference type="WBParaSite" id="L893_g19698.t1">
    <property type="protein sequence ID" value="L893_g19698.t1"/>
    <property type="gene ID" value="L893_g19698"/>
</dbReference>
<dbReference type="Proteomes" id="UP000095287">
    <property type="component" value="Unplaced"/>
</dbReference>
<dbReference type="Gene3D" id="3.40.50.11660">
    <property type="entry name" value="Glycosyl transferase family 10, C-terminal domain"/>
    <property type="match status" value="1"/>
</dbReference>
<keyword evidence="4 7" id="KW-0328">Glycosyltransferase</keyword>
<protein>
    <recommendedName>
        <fullName evidence="7">Fucosyltransferase</fullName>
        <ecNumber evidence="7">2.4.1.-</ecNumber>
    </recommendedName>
</protein>
<organism evidence="9 10">
    <name type="scientific">Steinernema glaseri</name>
    <dbReference type="NCBI Taxonomy" id="37863"/>
    <lineage>
        <taxon>Eukaryota</taxon>
        <taxon>Metazoa</taxon>
        <taxon>Ecdysozoa</taxon>
        <taxon>Nematoda</taxon>
        <taxon>Chromadorea</taxon>
        <taxon>Rhabditida</taxon>
        <taxon>Tylenchina</taxon>
        <taxon>Panagrolaimomorpha</taxon>
        <taxon>Strongyloidoidea</taxon>
        <taxon>Steinernematidae</taxon>
        <taxon>Steinernema</taxon>
    </lineage>
</organism>
<keyword evidence="9" id="KW-1185">Reference proteome</keyword>
<proteinExistence type="inferred from homology"/>
<dbReference type="PANTHER" id="PTHR48438:SF1">
    <property type="entry name" value="ALPHA-(1,3)-FUCOSYLTRANSFERASE C-RELATED"/>
    <property type="match status" value="1"/>
</dbReference>
<sequence length="162" mass="19190">MSRSTHYFYLAFEDSVCLDYVTEKAFLLKELIVPVVLSRRAVNSQLPEGSYIPADDYTGPEDLAKYLKYLIAHKEEYMEFFEWTKTFKRTTAIPRHSCEICEALKKGQKFHEEKDLHSWWQRDAACEKQNFAIRLGVPQPPPPIVKPLRPLYGDENYERYYR</sequence>
<evidence type="ECO:0000256" key="2">
    <source>
        <dbReference type="ARBA" id="ARBA00004922"/>
    </source>
</evidence>
<evidence type="ECO:0000256" key="1">
    <source>
        <dbReference type="ARBA" id="ARBA00004323"/>
    </source>
</evidence>
<accession>A0A1I7YU18</accession>
<dbReference type="InterPro" id="IPR055270">
    <property type="entry name" value="Glyco_tran_10_C"/>
</dbReference>
<dbReference type="UniPathway" id="UPA00378"/>
<dbReference type="Pfam" id="PF00852">
    <property type="entry name" value="Glyco_transf_10"/>
    <property type="match status" value="1"/>
</dbReference>
<name>A0A1I7YU18_9BILA</name>
<dbReference type="InterPro" id="IPR001503">
    <property type="entry name" value="Glyco_trans_10"/>
</dbReference>
<keyword evidence="6 7" id="KW-0333">Golgi apparatus</keyword>
<evidence type="ECO:0000256" key="5">
    <source>
        <dbReference type="ARBA" id="ARBA00022679"/>
    </source>
</evidence>
<dbReference type="SUPFAM" id="SSF53756">
    <property type="entry name" value="UDP-Glycosyltransferase/glycogen phosphorylase"/>
    <property type="match status" value="1"/>
</dbReference>
<dbReference type="PANTHER" id="PTHR48438">
    <property type="entry name" value="ALPHA-(1,3)-FUCOSYLTRANSFERASE C-RELATED"/>
    <property type="match status" value="1"/>
</dbReference>
<evidence type="ECO:0000259" key="8">
    <source>
        <dbReference type="Pfam" id="PF00852"/>
    </source>
</evidence>
<evidence type="ECO:0000256" key="3">
    <source>
        <dbReference type="ARBA" id="ARBA00008919"/>
    </source>
</evidence>
<feature type="domain" description="Fucosyltransferase C-terminal" evidence="8">
    <location>
        <begin position="3"/>
        <end position="119"/>
    </location>
</feature>
<dbReference type="AlphaFoldDB" id="A0A1I7YU18"/>
<evidence type="ECO:0000313" key="10">
    <source>
        <dbReference type="WBParaSite" id="L893_g19698.t1"/>
    </source>
</evidence>
<dbReference type="GO" id="GO:0000139">
    <property type="term" value="C:Golgi membrane"/>
    <property type="evidence" value="ECO:0007669"/>
    <property type="project" value="UniProtKB-SubCell"/>
</dbReference>
<evidence type="ECO:0000313" key="9">
    <source>
        <dbReference type="Proteomes" id="UP000095287"/>
    </source>
</evidence>
<keyword evidence="5 7" id="KW-0808">Transferase</keyword>
<keyword evidence="7" id="KW-0812">Transmembrane</keyword>
<evidence type="ECO:0000256" key="7">
    <source>
        <dbReference type="RuleBase" id="RU003832"/>
    </source>
</evidence>
<comment type="similarity">
    <text evidence="3 7">Belongs to the glycosyltransferase 10 family.</text>
</comment>
<dbReference type="EC" id="2.4.1.-" evidence="7"/>
<dbReference type="GO" id="GO:0032580">
    <property type="term" value="C:Golgi cisterna membrane"/>
    <property type="evidence" value="ECO:0007669"/>
    <property type="project" value="UniProtKB-SubCell"/>
</dbReference>
<dbReference type="InterPro" id="IPR038577">
    <property type="entry name" value="GT10-like_C_sf"/>
</dbReference>
<dbReference type="GO" id="GO:0008417">
    <property type="term" value="F:fucosyltransferase activity"/>
    <property type="evidence" value="ECO:0007669"/>
    <property type="project" value="InterPro"/>
</dbReference>
<comment type="subcellular location">
    <subcellularLocation>
        <location evidence="1">Golgi apparatus membrane</location>
        <topology evidence="1">Single-pass type II membrane protein</topology>
    </subcellularLocation>
    <subcellularLocation>
        <location evidence="7">Golgi apparatus</location>
        <location evidence="7">Golgi stack membrane</location>
        <topology evidence="7">Single-pass type II membrane protein</topology>
    </subcellularLocation>
</comment>
<evidence type="ECO:0000256" key="6">
    <source>
        <dbReference type="ARBA" id="ARBA00023034"/>
    </source>
</evidence>